<reference evidence="4 5" key="1">
    <citation type="submission" date="2009-12" db="EMBL/GenBank/DDBJ databases">
        <title>The draft genome of Batrachochytrium dendrobatidis.</title>
        <authorList>
            <consortium name="US DOE Joint Genome Institute (JGI-PGF)"/>
            <person name="Kuo A."/>
            <person name="Salamov A."/>
            <person name="Schmutz J."/>
            <person name="Lucas S."/>
            <person name="Pitluck S."/>
            <person name="Rosenblum E."/>
            <person name="Stajich J."/>
            <person name="Eisen M."/>
            <person name="Grigoriev I.V."/>
        </authorList>
    </citation>
    <scope>NUCLEOTIDE SEQUENCE [LARGE SCALE GENOMIC DNA]</scope>
    <source>
        <strain evidence="5">JAM81 / FGSC 10211</strain>
    </source>
</reference>
<evidence type="ECO:0000256" key="1">
    <source>
        <dbReference type="ARBA" id="ARBA00022676"/>
    </source>
</evidence>
<evidence type="ECO:0000256" key="2">
    <source>
        <dbReference type="ARBA" id="ARBA00022679"/>
    </source>
</evidence>
<evidence type="ECO:0000313" key="5">
    <source>
        <dbReference type="Proteomes" id="UP000007241"/>
    </source>
</evidence>
<dbReference type="Pfam" id="PF00534">
    <property type="entry name" value="Glycos_transf_1"/>
    <property type="match status" value="1"/>
</dbReference>
<gene>
    <name evidence="4" type="ORF">BATDEDRAFT_28833</name>
</gene>
<organism evidence="4 5">
    <name type="scientific">Batrachochytrium dendrobatidis (strain JAM81 / FGSC 10211)</name>
    <name type="common">Frog chytrid fungus</name>
    <dbReference type="NCBI Taxonomy" id="684364"/>
    <lineage>
        <taxon>Eukaryota</taxon>
        <taxon>Fungi</taxon>
        <taxon>Fungi incertae sedis</taxon>
        <taxon>Chytridiomycota</taxon>
        <taxon>Chytridiomycota incertae sedis</taxon>
        <taxon>Chytridiomycetes</taxon>
        <taxon>Rhizophydiales</taxon>
        <taxon>Rhizophydiales incertae sedis</taxon>
        <taxon>Batrachochytrium</taxon>
    </lineage>
</organism>
<evidence type="ECO:0000259" key="3">
    <source>
        <dbReference type="Pfam" id="PF00534"/>
    </source>
</evidence>
<dbReference type="GO" id="GO:0016757">
    <property type="term" value="F:glycosyltransferase activity"/>
    <property type="evidence" value="ECO:0000318"/>
    <property type="project" value="GO_Central"/>
</dbReference>
<dbReference type="CDD" id="cd03801">
    <property type="entry name" value="GT4_PimA-like"/>
    <property type="match status" value="1"/>
</dbReference>
<dbReference type="Gene3D" id="3.40.50.2000">
    <property type="entry name" value="Glycogen Phosphorylase B"/>
    <property type="match status" value="1"/>
</dbReference>
<keyword evidence="5" id="KW-1185">Reference proteome</keyword>
<dbReference type="PANTHER" id="PTHR46401:SF2">
    <property type="entry name" value="GLYCOSYLTRANSFERASE WBBK-RELATED"/>
    <property type="match status" value="1"/>
</dbReference>
<dbReference type="SUPFAM" id="SSF53756">
    <property type="entry name" value="UDP-Glycosyltransferase/glycogen phosphorylase"/>
    <property type="match status" value="1"/>
</dbReference>
<dbReference type="HOGENOM" id="CLU_059321_1_0_1"/>
<dbReference type="PANTHER" id="PTHR46401">
    <property type="entry name" value="GLYCOSYLTRANSFERASE WBBK-RELATED"/>
    <property type="match status" value="1"/>
</dbReference>
<accession>F4PFB0</accession>
<sequence>MFHPSFGYQINVLPKYQVKQGHEVIIVTSDNIENHPTFYNFGNNNNIEEEDEEYMERTFITPIIKKNKFLVIRTQDDNYVNKDLGIPEELTPFISFGSDMSIFHPDTEKRKLFRDRNNINEDDFVVIYTGKLNESKGGKLLAKAFLDRFKARKNIVLVVVGNAKGEYEKEVEALFNQSQNRIIRFPTQKYVNLPKFYQMADLCVFPKQVSLSFYDAQACGLPVVAEDNNINIDRLNYNNGSVYRENDTESFRKKILDIVNLSDEEYNQMTFNAHRFVKENYNYEDIANQYTELLLNVHKKFYN</sequence>
<feature type="domain" description="Glycosyl transferase family 1" evidence="3">
    <location>
        <begin position="111"/>
        <end position="273"/>
    </location>
</feature>
<name>F4PFB0_BATDJ</name>
<evidence type="ECO:0000313" key="4">
    <source>
        <dbReference type="EMBL" id="EGF76089.1"/>
    </source>
</evidence>
<dbReference type="AlphaFoldDB" id="F4PFB0"/>
<dbReference type="InParanoid" id="F4PFB0"/>
<dbReference type="EMBL" id="GL882919">
    <property type="protein sequence ID" value="EGF76089.1"/>
    <property type="molecule type" value="Genomic_DNA"/>
</dbReference>
<dbReference type="InterPro" id="IPR001296">
    <property type="entry name" value="Glyco_trans_1"/>
</dbReference>
<protein>
    <recommendedName>
        <fullName evidence="3">Glycosyl transferase family 1 domain-containing protein</fullName>
    </recommendedName>
</protein>
<dbReference type="Proteomes" id="UP000007241">
    <property type="component" value="Unassembled WGS sequence"/>
</dbReference>
<proteinExistence type="predicted"/>
<keyword evidence="2" id="KW-0808">Transferase</keyword>
<dbReference type="OMA" id="YLWINTK"/>
<keyword evidence="1" id="KW-0328">Glycosyltransferase</keyword>